<dbReference type="SUPFAM" id="SSF111331">
    <property type="entry name" value="NAD kinase/diacylglycerol kinase-like"/>
    <property type="match status" value="1"/>
</dbReference>
<dbReference type="InterPro" id="IPR016064">
    <property type="entry name" value="NAD/diacylglycerol_kinase_sf"/>
</dbReference>
<reference evidence="3" key="1">
    <citation type="submission" date="2021-05" db="EMBL/GenBank/DDBJ databases">
        <title>Comparative genomics of three Colletotrichum scovillei strains and genetic complementation revealed genes involved fungal growth and virulence on chili pepper.</title>
        <authorList>
            <person name="Hsieh D.-K."/>
            <person name="Chuang S.-C."/>
            <person name="Chen C.-Y."/>
            <person name="Chao Y.-T."/>
            <person name="Lu M.-Y.J."/>
            <person name="Lee M.-H."/>
            <person name="Shih M.-C."/>
        </authorList>
    </citation>
    <scope>NUCLEOTIDE SEQUENCE</scope>
    <source>
        <strain evidence="3">Coll-153</strain>
    </source>
</reference>
<comment type="caution">
    <text evidence="3">The sequence shown here is derived from an EMBL/GenBank/DDBJ whole genome shotgun (WGS) entry which is preliminary data.</text>
</comment>
<dbReference type="AlphaFoldDB" id="A0A9P7U854"/>
<evidence type="ECO:0000256" key="1">
    <source>
        <dbReference type="SAM" id="MobiDB-lite"/>
    </source>
</evidence>
<keyword evidence="4" id="KW-1185">Reference proteome</keyword>
<dbReference type="InterPro" id="IPR017438">
    <property type="entry name" value="ATP-NAD_kinase_N"/>
</dbReference>
<feature type="domain" description="DAGKc" evidence="2">
    <location>
        <begin position="199"/>
        <end position="272"/>
    </location>
</feature>
<keyword evidence="3" id="KW-0808">Transferase</keyword>
<dbReference type="EMBL" id="JAESDN010000011">
    <property type="protein sequence ID" value="KAG7043915.1"/>
    <property type="molecule type" value="Genomic_DNA"/>
</dbReference>
<dbReference type="GO" id="GO:0046512">
    <property type="term" value="P:sphingosine biosynthetic process"/>
    <property type="evidence" value="ECO:0007669"/>
    <property type="project" value="TreeGrafter"/>
</dbReference>
<dbReference type="Proteomes" id="UP000699042">
    <property type="component" value="Unassembled WGS sequence"/>
</dbReference>
<protein>
    <submittedName>
        <fullName evidence="3">Diacylglycerol kinase catalytic domain-containing protein</fullName>
    </submittedName>
</protein>
<dbReference type="InterPro" id="IPR001206">
    <property type="entry name" value="Diacylglycerol_kinase_cat_dom"/>
</dbReference>
<feature type="region of interest" description="Disordered" evidence="1">
    <location>
        <begin position="308"/>
        <end position="336"/>
    </location>
</feature>
<evidence type="ECO:0000313" key="4">
    <source>
        <dbReference type="Proteomes" id="UP000699042"/>
    </source>
</evidence>
<keyword evidence="3" id="KW-0418">Kinase</keyword>
<dbReference type="GO" id="GO:0005737">
    <property type="term" value="C:cytoplasm"/>
    <property type="evidence" value="ECO:0007669"/>
    <property type="project" value="TreeGrafter"/>
</dbReference>
<dbReference type="Pfam" id="PF00781">
    <property type="entry name" value="DAGK_cat"/>
    <property type="match status" value="1"/>
</dbReference>
<dbReference type="InterPro" id="IPR050187">
    <property type="entry name" value="Lipid_Phosphate_FormReg"/>
</dbReference>
<sequence>MSNVEGAEPLAEPRAHGFVPRHARDAAFTDGKLTFTTQSGSESARPEEIVFIIPARSDPVSGPIICVLKEDPEAKESPYQLDIILLVEGQLPVELTSRELLLPQFPEHLTPRPESHDVHFVVSTKSGLGHAPKFWDGVVQPLILLAGQNTTSGDLASSFSPEGLSAADGLPSSFNVLITEDADSVRKFAKERWSARQATSSSASSPRTETIVLLSGDGGVVDLLNGCEEEKKKGEKETGSSPATTTLSTLALLPLGTGNACFHSLHKPLYVENGPSHMVLGLRTLFFGTSRPLPSFRASFSPGARLISYTADPGPHAPPSEGEGDGGGHGNDETALSRHDTSVDHLFGAIVASYGFHAQLVWESDTPEYRKHGDKRFGMVAQELLKESHAYVATVEVRSPGAASGEEGRRRRRVERERFGYALAAMVSNLEKTFTIAPDSEPLQGRLKLVHFGAVGGEKTMEIMMAAYKEGAHVGMKWTDAEGREDYLGYEDAEEVRVTIGESDPRWRKVCVDGTIVEIPEGGWMAVETLERPLFGILADRSVVYAG</sequence>
<name>A0A9P7U854_9PEZI</name>
<evidence type="ECO:0000313" key="3">
    <source>
        <dbReference type="EMBL" id="KAG7043915.1"/>
    </source>
</evidence>
<dbReference type="PANTHER" id="PTHR12358:SF108">
    <property type="entry name" value="DAGKC DOMAIN-CONTAINING PROTEIN"/>
    <property type="match status" value="1"/>
</dbReference>
<proteinExistence type="predicted"/>
<dbReference type="Gene3D" id="3.40.50.10330">
    <property type="entry name" value="Probable inorganic polyphosphate/atp-NAD kinase, domain 1"/>
    <property type="match status" value="1"/>
</dbReference>
<accession>A0A9P7U854</accession>
<dbReference type="GO" id="GO:0016020">
    <property type="term" value="C:membrane"/>
    <property type="evidence" value="ECO:0007669"/>
    <property type="project" value="TreeGrafter"/>
</dbReference>
<dbReference type="Gene3D" id="2.60.200.40">
    <property type="match status" value="1"/>
</dbReference>
<evidence type="ECO:0000259" key="2">
    <source>
        <dbReference type="Pfam" id="PF00781"/>
    </source>
</evidence>
<dbReference type="OrthoDB" id="3853857at2759"/>
<gene>
    <name evidence="3" type="ORF">JMJ77_011736</name>
</gene>
<dbReference type="GO" id="GO:0001727">
    <property type="term" value="F:lipid kinase activity"/>
    <property type="evidence" value="ECO:0007669"/>
    <property type="project" value="TreeGrafter"/>
</dbReference>
<dbReference type="PANTHER" id="PTHR12358">
    <property type="entry name" value="SPHINGOSINE KINASE"/>
    <property type="match status" value="1"/>
</dbReference>
<organism evidence="3 4">
    <name type="scientific">Colletotrichum scovillei</name>
    <dbReference type="NCBI Taxonomy" id="1209932"/>
    <lineage>
        <taxon>Eukaryota</taxon>
        <taxon>Fungi</taxon>
        <taxon>Dikarya</taxon>
        <taxon>Ascomycota</taxon>
        <taxon>Pezizomycotina</taxon>
        <taxon>Sordariomycetes</taxon>
        <taxon>Hypocreomycetidae</taxon>
        <taxon>Glomerellales</taxon>
        <taxon>Glomerellaceae</taxon>
        <taxon>Colletotrichum</taxon>
        <taxon>Colletotrichum acutatum species complex</taxon>
    </lineage>
</organism>